<sequence>MSTQATRQRERAFEAFAQGAKEALGDDIHEIILYGSTARGEATEHSDVDILVILTTTEEAETLYALAFDIGLEHGVVISPHIKTREKFESRKDFPFLRNVRREGRLYG</sequence>
<dbReference type="PANTHER" id="PTHR33933:SF1">
    <property type="entry name" value="PROTEIN ADENYLYLTRANSFERASE MNTA-RELATED"/>
    <property type="match status" value="1"/>
</dbReference>
<dbReference type="SUPFAM" id="SSF81301">
    <property type="entry name" value="Nucleotidyltransferase"/>
    <property type="match status" value="1"/>
</dbReference>
<proteinExistence type="predicted"/>
<organism evidence="2 3">
    <name type="scientific">Halocatena marina</name>
    <dbReference type="NCBI Taxonomy" id="2934937"/>
    <lineage>
        <taxon>Archaea</taxon>
        <taxon>Methanobacteriati</taxon>
        <taxon>Methanobacteriota</taxon>
        <taxon>Stenosarchaea group</taxon>
        <taxon>Halobacteria</taxon>
        <taxon>Halobacteriales</taxon>
        <taxon>Natronomonadaceae</taxon>
        <taxon>Halocatena</taxon>
    </lineage>
</organism>
<comment type="caution">
    <text evidence="2">The sequence shown here is derived from an EMBL/GenBank/DDBJ whole genome shotgun (WGS) entry which is preliminary data.</text>
</comment>
<protein>
    <submittedName>
        <fullName evidence="2">Nucleotidyltransferase domain-containing protein</fullName>
    </submittedName>
</protein>
<dbReference type="Proteomes" id="UP001596417">
    <property type="component" value="Unassembled WGS sequence"/>
</dbReference>
<reference evidence="2 3" key="1">
    <citation type="journal article" date="2019" name="Int. J. Syst. Evol. Microbiol.">
        <title>The Global Catalogue of Microorganisms (GCM) 10K type strain sequencing project: providing services to taxonomists for standard genome sequencing and annotation.</title>
        <authorList>
            <consortium name="The Broad Institute Genomics Platform"/>
            <consortium name="The Broad Institute Genome Sequencing Center for Infectious Disease"/>
            <person name="Wu L."/>
            <person name="Ma J."/>
        </authorList>
    </citation>
    <scope>NUCLEOTIDE SEQUENCE [LARGE SCALE GENOMIC DNA]</scope>
    <source>
        <strain evidence="2 3">RDMS1</strain>
    </source>
</reference>
<dbReference type="GeneID" id="76200006"/>
<name>A0ABD5YM12_9EURY</name>
<dbReference type="EMBL" id="JBHTAX010000001">
    <property type="protein sequence ID" value="MFC7190404.1"/>
    <property type="molecule type" value="Genomic_DNA"/>
</dbReference>
<dbReference type="InterPro" id="IPR052548">
    <property type="entry name" value="Type_VII_TA_antitoxin"/>
</dbReference>
<dbReference type="RefSeq" id="WP_264556099.1">
    <property type="nucleotide sequence ID" value="NZ_CP109979.1"/>
</dbReference>
<gene>
    <name evidence="2" type="ORF">ACFQL7_11435</name>
</gene>
<evidence type="ECO:0000313" key="2">
    <source>
        <dbReference type="EMBL" id="MFC7190404.1"/>
    </source>
</evidence>
<dbReference type="PANTHER" id="PTHR33933">
    <property type="entry name" value="NUCLEOTIDYLTRANSFERASE"/>
    <property type="match status" value="1"/>
</dbReference>
<dbReference type="InterPro" id="IPR002934">
    <property type="entry name" value="Polymerase_NTP_transf_dom"/>
</dbReference>
<feature type="domain" description="Polymerase nucleotidyl transferase" evidence="1">
    <location>
        <begin position="24"/>
        <end position="100"/>
    </location>
</feature>
<dbReference type="InterPro" id="IPR043519">
    <property type="entry name" value="NT_sf"/>
</dbReference>
<dbReference type="CDD" id="cd05403">
    <property type="entry name" value="NT_KNTase_like"/>
    <property type="match status" value="1"/>
</dbReference>
<dbReference type="Pfam" id="PF01909">
    <property type="entry name" value="NTP_transf_2"/>
    <property type="match status" value="1"/>
</dbReference>
<evidence type="ECO:0000313" key="3">
    <source>
        <dbReference type="Proteomes" id="UP001596417"/>
    </source>
</evidence>
<evidence type="ECO:0000259" key="1">
    <source>
        <dbReference type="Pfam" id="PF01909"/>
    </source>
</evidence>
<dbReference type="Gene3D" id="3.30.460.10">
    <property type="entry name" value="Beta Polymerase, domain 2"/>
    <property type="match status" value="1"/>
</dbReference>
<accession>A0ABD5YM12</accession>
<dbReference type="AlphaFoldDB" id="A0ABD5YM12"/>
<keyword evidence="3" id="KW-1185">Reference proteome</keyword>